<accession>A0A834ZRS5</accession>
<dbReference type="EMBL" id="JABCRI010000004">
    <property type="protein sequence ID" value="KAF8407287.1"/>
    <property type="molecule type" value="Genomic_DNA"/>
</dbReference>
<comment type="caution">
    <text evidence="1">The sequence shown here is derived from an EMBL/GenBank/DDBJ whole genome shotgun (WGS) entry which is preliminary data.</text>
</comment>
<keyword evidence="2" id="KW-1185">Reference proteome</keyword>
<evidence type="ECO:0000313" key="2">
    <source>
        <dbReference type="Proteomes" id="UP000655225"/>
    </source>
</evidence>
<dbReference type="OrthoDB" id="25592at2759"/>
<protein>
    <recommendedName>
        <fullName evidence="3">Protein kinase domain-containing protein</fullName>
    </recommendedName>
</protein>
<evidence type="ECO:0008006" key="3">
    <source>
        <dbReference type="Google" id="ProtNLM"/>
    </source>
</evidence>
<gene>
    <name evidence="1" type="ORF">HHK36_006414</name>
</gene>
<name>A0A834ZRS5_TETSI</name>
<sequence>MQPKLMFKAMDMEVVALCPSSYSSRNGRIVDFDVKISDFGLAMKLEKRKKRKEAPCLRRTALVHSWNWQKDSNVHDLLCEIAFGDEMPKISSGLSDKGMDFLNNQAIHTCFIEYNSTALVKQEMGKTTIVGDLQLVEEMWDREEEIECNTQLALNCLNIIYTGLVQSKFLLLEPGKKLSTIKLNERFTENRREETLNRT</sequence>
<dbReference type="Proteomes" id="UP000655225">
    <property type="component" value="Unassembled WGS sequence"/>
</dbReference>
<organism evidence="1 2">
    <name type="scientific">Tetracentron sinense</name>
    <name type="common">Spur-leaf</name>
    <dbReference type="NCBI Taxonomy" id="13715"/>
    <lineage>
        <taxon>Eukaryota</taxon>
        <taxon>Viridiplantae</taxon>
        <taxon>Streptophyta</taxon>
        <taxon>Embryophyta</taxon>
        <taxon>Tracheophyta</taxon>
        <taxon>Spermatophyta</taxon>
        <taxon>Magnoliopsida</taxon>
        <taxon>Trochodendrales</taxon>
        <taxon>Trochodendraceae</taxon>
        <taxon>Tetracentron</taxon>
    </lineage>
</organism>
<reference evidence="1 2" key="1">
    <citation type="submission" date="2020-04" db="EMBL/GenBank/DDBJ databases">
        <title>Plant Genome Project.</title>
        <authorList>
            <person name="Zhang R.-G."/>
        </authorList>
    </citation>
    <scope>NUCLEOTIDE SEQUENCE [LARGE SCALE GENOMIC DNA]</scope>
    <source>
        <strain evidence="1">YNK0</strain>
        <tissue evidence="1">Leaf</tissue>
    </source>
</reference>
<proteinExistence type="predicted"/>
<evidence type="ECO:0000313" key="1">
    <source>
        <dbReference type="EMBL" id="KAF8407287.1"/>
    </source>
</evidence>
<dbReference type="AlphaFoldDB" id="A0A834ZRS5"/>